<organism evidence="2">
    <name type="scientific">Mucochytrium quahogii</name>
    <dbReference type="NCBI Taxonomy" id="96639"/>
    <lineage>
        <taxon>Eukaryota</taxon>
        <taxon>Sar</taxon>
        <taxon>Stramenopiles</taxon>
        <taxon>Bigyra</taxon>
        <taxon>Labyrinthulomycetes</taxon>
        <taxon>Thraustochytrida</taxon>
        <taxon>Thraustochytriidae</taxon>
        <taxon>Mucochytrium</taxon>
    </lineage>
</organism>
<evidence type="ECO:0000313" key="2">
    <source>
        <dbReference type="EMBL" id="CAD9679190.1"/>
    </source>
</evidence>
<protein>
    <submittedName>
        <fullName evidence="2">Uncharacterized protein</fullName>
    </submittedName>
</protein>
<sequence length="414" mass="48410">MSSSGVRSRSLNDLQSLDPDHDRNLFDTPLKSSWSFSNLLVNSDPEERKSSENEEKKKSKPVSTKKRNKERNFLQKFQGRLASQICNVLDEAHENEHVLEELFYNISSTVPPHVAEKLCLDMDRRWYYYELLATHFFVLEKQQPGEVEKVWLPLCGRLWSLEHFPAIFALLFHRWVIETEAGLTSRGWVMRFNVLLKGSYQMFWFDIQHDTRKLWPLYIRIRDNMFSVSSTFVSVHEAPRGGFGHEVKSTASSAKESIRKDFACVLCRFYYYYTTRPERVGIFCLNQLHLEEGLDLFVLQLVLQLRSIRNETVLRRYLKCCAMLSVDSLQLSSKNKLFATLNELILPGAPLYPTAAVRDQAEKTMSTLFPQGQWTRYAINSFFKLLRPFYLPQSIFRYLVSWLPLGGSKQQKLK</sequence>
<feature type="region of interest" description="Disordered" evidence="1">
    <location>
        <begin position="42"/>
        <end position="68"/>
    </location>
</feature>
<feature type="region of interest" description="Disordered" evidence="1">
    <location>
        <begin position="1"/>
        <end position="22"/>
    </location>
</feature>
<reference evidence="2" key="1">
    <citation type="submission" date="2021-01" db="EMBL/GenBank/DDBJ databases">
        <authorList>
            <person name="Corre E."/>
            <person name="Pelletier E."/>
            <person name="Niang G."/>
            <person name="Scheremetjew M."/>
            <person name="Finn R."/>
            <person name="Kale V."/>
            <person name="Holt S."/>
            <person name="Cochrane G."/>
            <person name="Meng A."/>
            <person name="Brown T."/>
            <person name="Cohen L."/>
        </authorList>
    </citation>
    <scope>NUCLEOTIDE SEQUENCE</scope>
    <source>
        <strain evidence="2">NY070348D</strain>
    </source>
</reference>
<gene>
    <name evidence="2" type="ORF">QSP1433_LOCUS6453</name>
</gene>
<name>A0A7S2RS46_9STRA</name>
<proteinExistence type="predicted"/>
<dbReference type="EMBL" id="HBHK01010346">
    <property type="protein sequence ID" value="CAD9679190.1"/>
    <property type="molecule type" value="Transcribed_RNA"/>
</dbReference>
<feature type="compositionally biased region" description="Basic and acidic residues" evidence="1">
    <location>
        <begin position="45"/>
        <end position="57"/>
    </location>
</feature>
<dbReference type="PANTHER" id="PTHR48146:SF2">
    <property type="entry name" value="K-STIMULATED PYROPHOSPHATE-ENERGIZED SODIUM PUMP PROTEIN"/>
    <property type="match status" value="1"/>
</dbReference>
<accession>A0A7S2RS46</accession>
<feature type="compositionally biased region" description="Basic residues" evidence="1">
    <location>
        <begin position="58"/>
        <end position="68"/>
    </location>
</feature>
<dbReference type="PANTHER" id="PTHR48146">
    <property type="entry name" value="K-STIMULATED PYROPHOSPHATE-ENERGIZED SODIUM PUMP PROTEIN"/>
    <property type="match status" value="1"/>
</dbReference>
<feature type="compositionally biased region" description="Polar residues" evidence="1">
    <location>
        <begin position="1"/>
        <end position="15"/>
    </location>
</feature>
<dbReference type="AlphaFoldDB" id="A0A7S2RS46"/>
<evidence type="ECO:0000256" key="1">
    <source>
        <dbReference type="SAM" id="MobiDB-lite"/>
    </source>
</evidence>